<evidence type="ECO:0000256" key="3">
    <source>
        <dbReference type="ARBA" id="ARBA00022989"/>
    </source>
</evidence>
<evidence type="ECO:0000313" key="7">
    <source>
        <dbReference type="EMBL" id="KAK9700654.1"/>
    </source>
</evidence>
<keyword evidence="8" id="KW-1185">Reference proteome</keyword>
<feature type="transmembrane region" description="Helical" evidence="6">
    <location>
        <begin position="110"/>
        <end position="131"/>
    </location>
</feature>
<evidence type="ECO:0000256" key="1">
    <source>
        <dbReference type="ARBA" id="ARBA00004141"/>
    </source>
</evidence>
<dbReference type="SUPFAM" id="SSF48652">
    <property type="entry name" value="Tetraspanin"/>
    <property type="match status" value="1"/>
</dbReference>
<keyword evidence="4 6" id="KW-0472">Membrane</keyword>
<evidence type="ECO:0000313" key="8">
    <source>
        <dbReference type="Proteomes" id="UP001458880"/>
    </source>
</evidence>
<keyword evidence="3 6" id="KW-1133">Transmembrane helix</keyword>
<keyword evidence="2 6" id="KW-0812">Transmembrane</keyword>
<evidence type="ECO:0000256" key="6">
    <source>
        <dbReference type="SAM" id="Phobius"/>
    </source>
</evidence>
<comment type="subcellular location">
    <subcellularLocation>
        <location evidence="1">Membrane</location>
        <topology evidence="1">Multi-pass membrane protein</topology>
    </subcellularLocation>
</comment>
<sequence>MKNYSKDSNIKADIDLMQIENDCCGSNNYTDWYDIKWYDANLINTEAFPQLKGETPFSCCSIQSVYPCIHHGVEVASDAYIYRKNSNISVSITGCHSVIIKAKRTAGWSLVLRTLLLLILQLAVLCGLRLIQTGHSERKGFDREDKVYTCWIIGFYAGRSRFKPPPPPLKSPETDDEKVEVNDK</sequence>
<dbReference type="GO" id="GO:0016020">
    <property type="term" value="C:membrane"/>
    <property type="evidence" value="ECO:0007669"/>
    <property type="project" value="UniProtKB-SubCell"/>
</dbReference>
<dbReference type="AlphaFoldDB" id="A0AAW1JCA0"/>
<accession>A0AAW1JCA0</accession>
<evidence type="ECO:0000256" key="2">
    <source>
        <dbReference type="ARBA" id="ARBA00022692"/>
    </source>
</evidence>
<dbReference type="Pfam" id="PF00335">
    <property type="entry name" value="Tetraspanin"/>
    <property type="match status" value="1"/>
</dbReference>
<dbReference type="InterPro" id="IPR018499">
    <property type="entry name" value="Tetraspanin/Peripherin"/>
</dbReference>
<comment type="caution">
    <text evidence="7">The sequence shown here is derived from an EMBL/GenBank/DDBJ whole genome shotgun (WGS) entry which is preliminary data.</text>
</comment>
<proteinExistence type="predicted"/>
<dbReference type="Proteomes" id="UP001458880">
    <property type="component" value="Unassembled WGS sequence"/>
</dbReference>
<gene>
    <name evidence="7" type="ORF">QE152_g31109</name>
</gene>
<evidence type="ECO:0000256" key="5">
    <source>
        <dbReference type="SAM" id="MobiDB-lite"/>
    </source>
</evidence>
<name>A0AAW1JCA0_POPJA</name>
<feature type="region of interest" description="Disordered" evidence="5">
    <location>
        <begin position="161"/>
        <end position="184"/>
    </location>
</feature>
<reference evidence="7 8" key="1">
    <citation type="journal article" date="2024" name="BMC Genomics">
        <title>De novo assembly and annotation of Popillia japonica's genome with initial clues to its potential as an invasive pest.</title>
        <authorList>
            <person name="Cucini C."/>
            <person name="Boschi S."/>
            <person name="Funari R."/>
            <person name="Cardaioli E."/>
            <person name="Iannotti N."/>
            <person name="Marturano G."/>
            <person name="Paoli F."/>
            <person name="Bruttini M."/>
            <person name="Carapelli A."/>
            <person name="Frati F."/>
            <person name="Nardi F."/>
        </authorList>
    </citation>
    <scope>NUCLEOTIDE SEQUENCE [LARGE SCALE GENOMIC DNA]</scope>
    <source>
        <strain evidence="7">DMR45628</strain>
    </source>
</reference>
<dbReference type="EMBL" id="JASPKY010000433">
    <property type="protein sequence ID" value="KAK9700654.1"/>
    <property type="molecule type" value="Genomic_DNA"/>
</dbReference>
<evidence type="ECO:0000256" key="4">
    <source>
        <dbReference type="ARBA" id="ARBA00023136"/>
    </source>
</evidence>
<dbReference type="Gene3D" id="1.10.1450.10">
    <property type="entry name" value="Tetraspanin"/>
    <property type="match status" value="1"/>
</dbReference>
<organism evidence="7 8">
    <name type="scientific">Popillia japonica</name>
    <name type="common">Japanese beetle</name>
    <dbReference type="NCBI Taxonomy" id="7064"/>
    <lineage>
        <taxon>Eukaryota</taxon>
        <taxon>Metazoa</taxon>
        <taxon>Ecdysozoa</taxon>
        <taxon>Arthropoda</taxon>
        <taxon>Hexapoda</taxon>
        <taxon>Insecta</taxon>
        <taxon>Pterygota</taxon>
        <taxon>Neoptera</taxon>
        <taxon>Endopterygota</taxon>
        <taxon>Coleoptera</taxon>
        <taxon>Polyphaga</taxon>
        <taxon>Scarabaeiformia</taxon>
        <taxon>Scarabaeidae</taxon>
        <taxon>Rutelinae</taxon>
        <taxon>Popillia</taxon>
    </lineage>
</organism>
<dbReference type="InterPro" id="IPR008952">
    <property type="entry name" value="Tetraspanin_EC2_sf"/>
</dbReference>
<protein>
    <submittedName>
        <fullName evidence="7">Tetraspanin family</fullName>
    </submittedName>
</protein>